<proteinExistence type="predicted"/>
<organism evidence="1 2">
    <name type="scientific">Dendrolimus kikuchii</name>
    <dbReference type="NCBI Taxonomy" id="765133"/>
    <lineage>
        <taxon>Eukaryota</taxon>
        <taxon>Metazoa</taxon>
        <taxon>Ecdysozoa</taxon>
        <taxon>Arthropoda</taxon>
        <taxon>Hexapoda</taxon>
        <taxon>Insecta</taxon>
        <taxon>Pterygota</taxon>
        <taxon>Neoptera</taxon>
        <taxon>Endopterygota</taxon>
        <taxon>Lepidoptera</taxon>
        <taxon>Glossata</taxon>
        <taxon>Ditrysia</taxon>
        <taxon>Bombycoidea</taxon>
        <taxon>Lasiocampidae</taxon>
        <taxon>Dendrolimus</taxon>
    </lineage>
</organism>
<evidence type="ECO:0000313" key="2">
    <source>
        <dbReference type="Proteomes" id="UP000824533"/>
    </source>
</evidence>
<name>A0ACC1DCS3_9NEOP</name>
<keyword evidence="2" id="KW-1185">Reference proteome</keyword>
<evidence type="ECO:0000313" key="1">
    <source>
        <dbReference type="EMBL" id="KAJ0181611.1"/>
    </source>
</evidence>
<dbReference type="EMBL" id="CM034390">
    <property type="protein sequence ID" value="KAJ0181611.1"/>
    <property type="molecule type" value="Genomic_DNA"/>
</dbReference>
<reference evidence="1 2" key="1">
    <citation type="journal article" date="2021" name="Front. Genet.">
        <title>Chromosome-Level Genome Assembly Reveals Significant Gene Expansion in the Toll and IMD Signaling Pathways of Dendrolimus kikuchii.</title>
        <authorList>
            <person name="Zhou J."/>
            <person name="Wu P."/>
            <person name="Xiong Z."/>
            <person name="Liu N."/>
            <person name="Zhao N."/>
            <person name="Ji M."/>
            <person name="Qiu Y."/>
            <person name="Yang B."/>
        </authorList>
    </citation>
    <scope>NUCLEOTIDE SEQUENCE [LARGE SCALE GENOMIC DNA]</scope>
    <source>
        <strain evidence="1">Ann1</strain>
    </source>
</reference>
<accession>A0ACC1DCS3</accession>
<protein>
    <submittedName>
        <fullName evidence="1">Uncharacterized protein</fullName>
    </submittedName>
</protein>
<comment type="caution">
    <text evidence="1">The sequence shown here is derived from an EMBL/GenBank/DDBJ whole genome shotgun (WGS) entry which is preliminary data.</text>
</comment>
<dbReference type="Proteomes" id="UP000824533">
    <property type="component" value="Linkage Group LG04"/>
</dbReference>
<gene>
    <name evidence="1" type="ORF">K1T71_002333</name>
</gene>
<sequence>MANEATKTQSDSVVDNPPIKRIKLDSDTSSSGGKRTVATMCGAWRRDEVDGGLIFVFPKRDLGLSPDPIKEVDYPENIQDFWDGTWQASDNVQSMGPNHCRRHGSGWHGSNLVCCLQASLWAGDSWSPRRLSVT</sequence>